<sequence>MELIDILRRYSIYPKQDQSEKNSCFLIYGTSPPPLENISIAEKYQARDCPNIMVIYAKYSVRKHNTKIWGNSGVISIKKKFRKNLFYAIDETELEFLKNVKKDSKIKGD</sequence>
<evidence type="ECO:0000313" key="1">
    <source>
        <dbReference type="EMBL" id="KAI6654074.1"/>
    </source>
</evidence>
<proteinExistence type="predicted"/>
<organism evidence="1 2">
    <name type="scientific">Oopsacas minuta</name>
    <dbReference type="NCBI Taxonomy" id="111878"/>
    <lineage>
        <taxon>Eukaryota</taxon>
        <taxon>Metazoa</taxon>
        <taxon>Porifera</taxon>
        <taxon>Hexactinellida</taxon>
        <taxon>Hexasterophora</taxon>
        <taxon>Lyssacinosida</taxon>
        <taxon>Leucopsacidae</taxon>
        <taxon>Oopsacas</taxon>
    </lineage>
</organism>
<dbReference type="AlphaFoldDB" id="A0AAV7JYP8"/>
<keyword evidence="2" id="KW-1185">Reference proteome</keyword>
<reference evidence="1 2" key="1">
    <citation type="journal article" date="2023" name="BMC Biol.">
        <title>The compact genome of the sponge Oopsacas minuta (Hexactinellida) is lacking key metazoan core genes.</title>
        <authorList>
            <person name="Santini S."/>
            <person name="Schenkelaars Q."/>
            <person name="Jourda C."/>
            <person name="Duchesne M."/>
            <person name="Belahbib H."/>
            <person name="Rocher C."/>
            <person name="Selva M."/>
            <person name="Riesgo A."/>
            <person name="Vervoort M."/>
            <person name="Leys S.P."/>
            <person name="Kodjabachian L."/>
            <person name="Le Bivic A."/>
            <person name="Borchiellini C."/>
            <person name="Claverie J.M."/>
            <person name="Renard E."/>
        </authorList>
    </citation>
    <scope>NUCLEOTIDE SEQUENCE [LARGE SCALE GENOMIC DNA]</scope>
    <source>
        <strain evidence="1">SPO-2</strain>
    </source>
</reference>
<protein>
    <submittedName>
        <fullName evidence="1">Uncharacterized protein</fullName>
    </submittedName>
</protein>
<dbReference type="Proteomes" id="UP001165289">
    <property type="component" value="Unassembled WGS sequence"/>
</dbReference>
<comment type="caution">
    <text evidence="1">The sequence shown here is derived from an EMBL/GenBank/DDBJ whole genome shotgun (WGS) entry which is preliminary data.</text>
</comment>
<name>A0AAV7JYP8_9METZ</name>
<gene>
    <name evidence="1" type="ORF">LOD99_2921</name>
</gene>
<accession>A0AAV7JYP8</accession>
<dbReference type="EMBL" id="JAKMXF010000233">
    <property type="protein sequence ID" value="KAI6654074.1"/>
    <property type="molecule type" value="Genomic_DNA"/>
</dbReference>
<evidence type="ECO:0000313" key="2">
    <source>
        <dbReference type="Proteomes" id="UP001165289"/>
    </source>
</evidence>